<proteinExistence type="predicted"/>
<keyword evidence="5 8" id="KW-0863">Zinc-finger</keyword>
<feature type="region of interest" description="Disordered" evidence="9">
    <location>
        <begin position="42"/>
        <end position="74"/>
    </location>
</feature>
<dbReference type="GO" id="GO:0005737">
    <property type="term" value="C:cytoplasm"/>
    <property type="evidence" value="ECO:0007669"/>
    <property type="project" value="TreeGrafter"/>
</dbReference>
<evidence type="ECO:0000256" key="7">
    <source>
        <dbReference type="ARBA" id="ARBA00022833"/>
    </source>
</evidence>
<dbReference type="GO" id="GO:0008270">
    <property type="term" value="F:zinc ion binding"/>
    <property type="evidence" value="ECO:0007669"/>
    <property type="project" value="UniProtKB-KW"/>
</dbReference>
<feature type="compositionally biased region" description="Basic and acidic residues" evidence="9">
    <location>
        <begin position="184"/>
        <end position="199"/>
    </location>
</feature>
<evidence type="ECO:0000256" key="5">
    <source>
        <dbReference type="ARBA" id="ARBA00022771"/>
    </source>
</evidence>
<comment type="caution">
    <text evidence="11">The sequence shown here is derived from an EMBL/GenBank/DDBJ whole genome shotgun (WGS) entry which is preliminary data.</text>
</comment>
<dbReference type="Gene3D" id="3.30.40.10">
    <property type="entry name" value="Zinc/RING finger domain, C3HC4 (zinc finger)"/>
    <property type="match status" value="1"/>
</dbReference>
<accession>A0AAD3SRI0</accession>
<protein>
    <recommendedName>
        <fullName evidence="2">RING-type E3 ubiquitin transferase</fullName>
        <ecNumber evidence="2">2.3.2.27</ecNumber>
    </recommendedName>
</protein>
<dbReference type="PANTHER" id="PTHR15710:SF132">
    <property type="entry name" value="E3 UBIQUITIN-PROTEIN LIGASE MPSR1"/>
    <property type="match status" value="1"/>
</dbReference>
<evidence type="ECO:0000256" key="2">
    <source>
        <dbReference type="ARBA" id="ARBA00012483"/>
    </source>
</evidence>
<dbReference type="PROSITE" id="PS50089">
    <property type="entry name" value="ZF_RING_2"/>
    <property type="match status" value="1"/>
</dbReference>
<feature type="region of interest" description="Disordered" evidence="9">
    <location>
        <begin position="210"/>
        <end position="252"/>
    </location>
</feature>
<feature type="compositionally biased region" description="Polar residues" evidence="9">
    <location>
        <begin position="42"/>
        <end position="58"/>
    </location>
</feature>
<evidence type="ECO:0000256" key="3">
    <source>
        <dbReference type="ARBA" id="ARBA00022679"/>
    </source>
</evidence>
<dbReference type="InterPro" id="IPR001841">
    <property type="entry name" value="Znf_RING"/>
</dbReference>
<feature type="region of interest" description="Disordered" evidence="9">
    <location>
        <begin position="180"/>
        <end position="199"/>
    </location>
</feature>
<evidence type="ECO:0000259" key="10">
    <source>
        <dbReference type="PROSITE" id="PS50089"/>
    </source>
</evidence>
<keyword evidence="4" id="KW-0479">Metal-binding</keyword>
<dbReference type="Pfam" id="PF13639">
    <property type="entry name" value="zf-RING_2"/>
    <property type="match status" value="1"/>
</dbReference>
<dbReference type="GO" id="GO:0016567">
    <property type="term" value="P:protein ubiquitination"/>
    <property type="evidence" value="ECO:0007669"/>
    <property type="project" value="UniProtKB-ARBA"/>
</dbReference>
<evidence type="ECO:0000256" key="1">
    <source>
        <dbReference type="ARBA" id="ARBA00000900"/>
    </source>
</evidence>
<evidence type="ECO:0000313" key="11">
    <source>
        <dbReference type="EMBL" id="GMH15296.1"/>
    </source>
</evidence>
<sequence>MASESDAAETQSTQSIIERIMISRNRDLSLFMPFILSINPATTLPNPDQSSPDPNRSSLGPDHGSPNSTNPESQRERIILISPLTQDMVVIEGENLSSLLQSIPGKSGQPPASRSSIEAMPSVEISTEEDGECVICLEEWGIGGIAKEMPCKHRFHGNCIEKWLGIHGSCPVCRHQMPIDEDEGGKTSEEGRERRRENDIIRVRFSLGGMTGDVHRTAPNASDHSYSGEVNQIPSTHSGDSSSSSVADLETE</sequence>
<feature type="compositionally biased region" description="Low complexity" evidence="9">
    <location>
        <begin position="235"/>
        <end position="245"/>
    </location>
</feature>
<feature type="domain" description="RING-type" evidence="10">
    <location>
        <begin position="133"/>
        <end position="174"/>
    </location>
</feature>
<reference evidence="11" key="1">
    <citation type="submission" date="2023-05" db="EMBL/GenBank/DDBJ databases">
        <title>Nepenthes gracilis genome sequencing.</title>
        <authorList>
            <person name="Fukushima K."/>
        </authorList>
    </citation>
    <scope>NUCLEOTIDE SEQUENCE</scope>
    <source>
        <strain evidence="11">SING2019-196</strain>
    </source>
</reference>
<dbReference type="PANTHER" id="PTHR15710">
    <property type="entry name" value="E3 UBIQUITIN-PROTEIN LIGASE PRAJA"/>
    <property type="match status" value="1"/>
</dbReference>
<dbReference type="EMBL" id="BSYO01000015">
    <property type="protein sequence ID" value="GMH15296.1"/>
    <property type="molecule type" value="Genomic_DNA"/>
</dbReference>
<dbReference type="InterPro" id="IPR013083">
    <property type="entry name" value="Znf_RING/FYVE/PHD"/>
</dbReference>
<feature type="compositionally biased region" description="Polar residues" evidence="9">
    <location>
        <begin position="219"/>
        <end position="234"/>
    </location>
</feature>
<organism evidence="11 12">
    <name type="scientific">Nepenthes gracilis</name>
    <name type="common">Slender pitcher plant</name>
    <dbReference type="NCBI Taxonomy" id="150966"/>
    <lineage>
        <taxon>Eukaryota</taxon>
        <taxon>Viridiplantae</taxon>
        <taxon>Streptophyta</taxon>
        <taxon>Embryophyta</taxon>
        <taxon>Tracheophyta</taxon>
        <taxon>Spermatophyta</taxon>
        <taxon>Magnoliopsida</taxon>
        <taxon>eudicotyledons</taxon>
        <taxon>Gunneridae</taxon>
        <taxon>Pentapetalae</taxon>
        <taxon>Caryophyllales</taxon>
        <taxon>Nepenthaceae</taxon>
        <taxon>Nepenthes</taxon>
    </lineage>
</organism>
<dbReference type="SUPFAM" id="SSF57850">
    <property type="entry name" value="RING/U-box"/>
    <property type="match status" value="1"/>
</dbReference>
<evidence type="ECO:0000256" key="4">
    <source>
        <dbReference type="ARBA" id="ARBA00022723"/>
    </source>
</evidence>
<gene>
    <name evidence="11" type="ORF">Nepgr_017137</name>
</gene>
<evidence type="ECO:0000313" key="12">
    <source>
        <dbReference type="Proteomes" id="UP001279734"/>
    </source>
</evidence>
<name>A0AAD3SRI0_NEPGR</name>
<dbReference type="SMART" id="SM00184">
    <property type="entry name" value="RING"/>
    <property type="match status" value="1"/>
</dbReference>
<evidence type="ECO:0000256" key="6">
    <source>
        <dbReference type="ARBA" id="ARBA00022786"/>
    </source>
</evidence>
<keyword evidence="3" id="KW-0808">Transferase</keyword>
<dbReference type="EC" id="2.3.2.27" evidence="2"/>
<evidence type="ECO:0000256" key="9">
    <source>
        <dbReference type="SAM" id="MobiDB-lite"/>
    </source>
</evidence>
<keyword evidence="6" id="KW-0833">Ubl conjugation pathway</keyword>
<comment type="catalytic activity">
    <reaction evidence="1">
        <text>S-ubiquitinyl-[E2 ubiquitin-conjugating enzyme]-L-cysteine + [acceptor protein]-L-lysine = [E2 ubiquitin-conjugating enzyme]-L-cysteine + N(6)-ubiquitinyl-[acceptor protein]-L-lysine.</text>
        <dbReference type="EC" id="2.3.2.27"/>
    </reaction>
</comment>
<evidence type="ECO:0000256" key="8">
    <source>
        <dbReference type="PROSITE-ProRule" id="PRU00175"/>
    </source>
</evidence>
<keyword evidence="12" id="KW-1185">Reference proteome</keyword>
<dbReference type="FunFam" id="3.30.40.10:FF:000127">
    <property type="entry name" value="E3 ubiquitin-protein ligase RNF181"/>
    <property type="match status" value="1"/>
</dbReference>
<dbReference type="GO" id="GO:0061630">
    <property type="term" value="F:ubiquitin protein ligase activity"/>
    <property type="evidence" value="ECO:0007669"/>
    <property type="project" value="UniProtKB-EC"/>
</dbReference>
<dbReference type="AlphaFoldDB" id="A0AAD3SRI0"/>
<keyword evidence="7" id="KW-0862">Zinc</keyword>
<dbReference type="Proteomes" id="UP001279734">
    <property type="component" value="Unassembled WGS sequence"/>
</dbReference>